<accession>A0A0A2GYP1</accession>
<evidence type="ECO:0000313" key="3">
    <source>
        <dbReference type="Proteomes" id="UP000030140"/>
    </source>
</evidence>
<dbReference type="AlphaFoldDB" id="A0A0A2GYP1"/>
<feature type="signal peptide" evidence="1">
    <location>
        <begin position="1"/>
        <end position="21"/>
    </location>
</feature>
<name>A0A0A2GYP1_9FLAO</name>
<evidence type="ECO:0000313" key="2">
    <source>
        <dbReference type="EMBL" id="KGO07441.1"/>
    </source>
</evidence>
<dbReference type="Proteomes" id="UP000030140">
    <property type="component" value="Unassembled WGS sequence"/>
</dbReference>
<keyword evidence="1" id="KW-0732">Signal</keyword>
<dbReference type="OrthoDB" id="1396884at2"/>
<sequence length="242" mass="26449">MKRNPFYITILLVFVYAFAKAQTTDPAYLVNVQKASQLEIDAYDPADLEIGMLVYNTNQNRIFEYTNNGFLELLTEKNIYTGWFIISGEGVVTVSDIPFTPSQVTFSAAANVESRDIDSDNGIGNNDRGIDNSFGSMKGFARDDDGTITQQVMYSGGHGNSINDNSRYASSSNCIGIRYGDQNGSSLGKIEGAFTSFTTDGFTITVNYTNGTITANSTNPLVDVQPDDVNNEALLVLYTAYK</sequence>
<keyword evidence="3" id="KW-1185">Reference proteome</keyword>
<feature type="chain" id="PRO_5001999286" evidence="1">
    <location>
        <begin position="22"/>
        <end position="242"/>
    </location>
</feature>
<dbReference type="PATRIC" id="fig|1300343.5.peg.1241"/>
<reference evidence="2 3" key="1">
    <citation type="submission" date="2014-10" db="EMBL/GenBank/DDBJ databases">
        <title>Draft genome sequence of the proteorhodopsin-containing marine bacterium Dokdonia donghaensis.</title>
        <authorList>
            <person name="Gomez-Consarnau L."/>
            <person name="Gonzalez J.M."/>
            <person name="Riedel T."/>
            <person name="Jaenicke S."/>
            <person name="Wagner-Doebler I."/>
            <person name="Fuhrman J.A."/>
        </authorList>
    </citation>
    <scope>NUCLEOTIDE SEQUENCE [LARGE SCALE GENOMIC DNA]</scope>
    <source>
        <strain evidence="2 3">DSW-1</strain>
    </source>
</reference>
<organism evidence="2 3">
    <name type="scientific">Dokdonia donghaensis DSW-1</name>
    <dbReference type="NCBI Taxonomy" id="1300343"/>
    <lineage>
        <taxon>Bacteria</taxon>
        <taxon>Pseudomonadati</taxon>
        <taxon>Bacteroidota</taxon>
        <taxon>Flavobacteriia</taxon>
        <taxon>Flavobacteriales</taxon>
        <taxon>Flavobacteriaceae</taxon>
        <taxon>Dokdonia</taxon>
    </lineage>
</organism>
<comment type="caution">
    <text evidence="2">The sequence shown here is derived from an EMBL/GenBank/DDBJ whole genome shotgun (WGS) entry which is preliminary data.</text>
</comment>
<protein>
    <submittedName>
        <fullName evidence="2">Uncharacterized protein</fullName>
    </submittedName>
</protein>
<dbReference type="EMBL" id="JSAQ01000001">
    <property type="protein sequence ID" value="KGO07441.1"/>
    <property type="molecule type" value="Genomic_DNA"/>
</dbReference>
<evidence type="ECO:0000256" key="1">
    <source>
        <dbReference type="SAM" id="SignalP"/>
    </source>
</evidence>
<proteinExistence type="predicted"/>
<dbReference type="RefSeq" id="WP_035327489.1">
    <property type="nucleotide sequence ID" value="NZ_CP015125.1"/>
</dbReference>
<dbReference type="KEGG" id="ddo:I597_1229"/>
<gene>
    <name evidence="2" type="ORF">NV36_11755</name>
</gene>